<dbReference type="AlphaFoldDB" id="T5API8"/>
<comment type="subcellular location">
    <subcellularLocation>
        <location evidence="1">Mitochondrion</location>
    </subcellularLocation>
</comment>
<protein>
    <submittedName>
        <fullName evidence="5">Bifunctional dethiobiotin synthetase/adenosylmethionine-8-amino-7-oxononanoate aminotransferase</fullName>
    </submittedName>
</protein>
<dbReference type="Proteomes" id="UP000019374">
    <property type="component" value="Unassembled WGS sequence"/>
</dbReference>
<dbReference type="PANTHER" id="PTHR42684">
    <property type="entry name" value="ADENOSYLMETHIONINE-8-AMINO-7-OXONONANOATE AMINOTRANSFERASE"/>
    <property type="match status" value="1"/>
</dbReference>
<dbReference type="Gene3D" id="3.40.640.10">
    <property type="entry name" value="Type I PLP-dependent aspartate aminotransferase-like (Major domain)"/>
    <property type="match status" value="1"/>
</dbReference>
<dbReference type="GO" id="GO:0009102">
    <property type="term" value="P:biotin biosynthetic process"/>
    <property type="evidence" value="ECO:0007669"/>
    <property type="project" value="TreeGrafter"/>
</dbReference>
<dbReference type="CDD" id="cd03109">
    <property type="entry name" value="DTBS"/>
    <property type="match status" value="1"/>
</dbReference>
<reference evidence="5 6" key="1">
    <citation type="journal article" date="2013" name="Chin. Sci. Bull.">
        <title>Genome survey uncovers the secrets of sex and lifestyle in caterpillar fungus.</title>
        <authorList>
            <person name="Hu X."/>
            <person name="Zhang Y."/>
            <person name="Xiao G."/>
            <person name="Zheng P."/>
            <person name="Xia Y."/>
            <person name="Zhang X."/>
            <person name="St Leger R.J."/>
            <person name="Liu X."/>
            <person name="Wang C."/>
        </authorList>
    </citation>
    <scope>NUCLEOTIDE SEQUENCE [LARGE SCALE GENOMIC DNA]</scope>
    <source>
        <strain evidence="6">Co18 / CGMCC 3.14243</strain>
        <tissue evidence="5">Fruit-body</tissue>
    </source>
</reference>
<dbReference type="InterPro" id="IPR005814">
    <property type="entry name" value="Aminotrans_3"/>
</dbReference>
<organism evidence="5 6">
    <name type="scientific">Ophiocordyceps sinensis (strain Co18 / CGMCC 3.14243)</name>
    <name type="common">Yarsagumba caterpillar fungus</name>
    <name type="synonym">Hirsutella sinensis</name>
    <dbReference type="NCBI Taxonomy" id="911162"/>
    <lineage>
        <taxon>Eukaryota</taxon>
        <taxon>Fungi</taxon>
        <taxon>Dikarya</taxon>
        <taxon>Ascomycota</taxon>
        <taxon>Pezizomycotina</taxon>
        <taxon>Sordariomycetes</taxon>
        <taxon>Hypocreomycetidae</taxon>
        <taxon>Hypocreales</taxon>
        <taxon>Ophiocordycipitaceae</taxon>
        <taxon>Ophiocordyceps</taxon>
    </lineage>
</organism>
<dbReference type="SUPFAM" id="SSF52540">
    <property type="entry name" value="P-loop containing nucleoside triphosphate hydrolases"/>
    <property type="match status" value="1"/>
</dbReference>
<dbReference type="eggNOG" id="KOG1401">
    <property type="taxonomic scope" value="Eukaryota"/>
</dbReference>
<evidence type="ECO:0000256" key="1">
    <source>
        <dbReference type="ARBA" id="ARBA00004173"/>
    </source>
</evidence>
<dbReference type="SUPFAM" id="SSF53383">
    <property type="entry name" value="PLP-dependent transferases"/>
    <property type="match status" value="2"/>
</dbReference>
<keyword evidence="3 5" id="KW-0808">Transferase</keyword>
<evidence type="ECO:0000313" key="5">
    <source>
        <dbReference type="EMBL" id="EQL03728.1"/>
    </source>
</evidence>
<evidence type="ECO:0000256" key="3">
    <source>
        <dbReference type="ARBA" id="ARBA00022679"/>
    </source>
</evidence>
<keyword evidence="2 5" id="KW-0032">Aminotransferase</keyword>
<evidence type="ECO:0000313" key="6">
    <source>
        <dbReference type="Proteomes" id="UP000019374"/>
    </source>
</evidence>
<proteinExistence type="predicted"/>
<dbReference type="GO" id="GO:0030170">
    <property type="term" value="F:pyridoxal phosphate binding"/>
    <property type="evidence" value="ECO:0007669"/>
    <property type="project" value="InterPro"/>
</dbReference>
<dbReference type="HOGENOM" id="CLU_010794_0_0_1"/>
<dbReference type="GO" id="GO:0004141">
    <property type="term" value="F:dethiobiotin synthase activity"/>
    <property type="evidence" value="ECO:0007669"/>
    <property type="project" value="TreeGrafter"/>
</dbReference>
<sequence length="871" mass="95276">MDPPVASLLFRSLRVYQVFGANTDVGKTVFTTLLCRTAQRLWRDEPVAYLKPVSTGPAHEADHWCKSRTPFPCPSVVANPHSPLPSHISRFAPGVACKTLFQYDLAVSPHKAALASDEFVKPVPSDHALLAKCREYAVECAARQRGWLFVESAGGVHSPSPSGKSTQADVYRPLRIPTILIGDSGLGGISQTISAFESLLLRGYRVESVLLFENARFENHAYLGKYFQEHHRVPVFSTVEPPKRGDDAGHDAEAMAEYYGRAEATRVLKHLNARHDERINALEALPERAHKSLWYPFTQQSLLSPADIMTIDSAHGDYFQTLAPRASDDGLAPLLGCSFDGSASWFTQGLGHSNPRLTLAAAKAAGRYGHVMFAGAVHEPAMELAETLLDAMDNPRFHRVFYSDNGSTGNEVALKMALRAARLRYRPDETQQLGVLGLSGGYHGDTLGALDCAEPSMFNDKVEWYEAKGFWFDYPTVLCSNGEWSVDVDNDGLRAELGHAKRFSSLDDIFDVETRERLGYLSHQESNKATLSRLRQQGRRFGALILEPVVLGAGGMALVDPLFQRTLVNVVRQSPHLLATSSACLPPTTTKPHDWTGLPVIFDEVFTGLYRLGRRTPSSFLGVQADVSVHAKLLTGGLPPPTTKPHDGTGLPVIFDEVFTGLYRLGRRTPSSFLGVQADVSVHAKLLTGGLVPLCATLASESIFDVFSGPDKADALLHGHSYTAHPVGCQVALESLREMQAMERRGDWDWAKRQGWTGEGSRAGGSDRQGVWSVWPREFVESLSRPSGRVRGVWALGSVLAIHLQDSVTGYSSNAAVGLRDALRRRRDGSGANVHSRVLGNVLYLMASQTTTQSTIEQLTELVEESLSKCG</sequence>
<dbReference type="PROSITE" id="PS00600">
    <property type="entry name" value="AA_TRANSFER_CLASS_3"/>
    <property type="match status" value="2"/>
</dbReference>
<dbReference type="GO" id="GO:0004015">
    <property type="term" value="F:adenosylmethionine-8-amino-7-oxononanoate transaminase activity"/>
    <property type="evidence" value="ECO:0007669"/>
    <property type="project" value="TreeGrafter"/>
</dbReference>
<dbReference type="InterPro" id="IPR049704">
    <property type="entry name" value="Aminotrans_3_PPA_site"/>
</dbReference>
<dbReference type="PANTHER" id="PTHR42684:SF3">
    <property type="entry name" value="ADENOSYLMETHIONINE-8-AMINO-7-OXONONANOATE AMINOTRANSFERASE"/>
    <property type="match status" value="1"/>
</dbReference>
<dbReference type="OrthoDB" id="425114at2759"/>
<name>T5API8_OPHSC</name>
<dbReference type="Gene3D" id="3.90.1150.10">
    <property type="entry name" value="Aspartate Aminotransferase, domain 1"/>
    <property type="match status" value="1"/>
</dbReference>
<dbReference type="FunFam" id="3.90.1150.10:FF:000080">
    <property type="entry name" value="Bifunctional dethiobiotin synthetase/adenosylmethionine-8-amino-7-oxononanoate aminotransferase"/>
    <property type="match status" value="1"/>
</dbReference>
<dbReference type="InterPro" id="IPR015424">
    <property type="entry name" value="PyrdxlP-dep_Trfase"/>
</dbReference>
<dbReference type="InterPro" id="IPR015421">
    <property type="entry name" value="PyrdxlP-dep_Trfase_major"/>
</dbReference>
<dbReference type="EMBL" id="KE652196">
    <property type="protein sequence ID" value="EQL03728.1"/>
    <property type="molecule type" value="Genomic_DNA"/>
</dbReference>
<dbReference type="Pfam" id="PF00202">
    <property type="entry name" value="Aminotran_3"/>
    <property type="match status" value="2"/>
</dbReference>
<dbReference type="InterPro" id="IPR027417">
    <property type="entry name" value="P-loop_NTPase"/>
</dbReference>
<gene>
    <name evidence="5" type="ORF">OCS_00573</name>
</gene>
<keyword evidence="4" id="KW-0663">Pyridoxal phosphate</keyword>
<dbReference type="InterPro" id="IPR015422">
    <property type="entry name" value="PyrdxlP-dep_Trfase_small"/>
</dbReference>
<evidence type="ECO:0000256" key="2">
    <source>
        <dbReference type="ARBA" id="ARBA00022576"/>
    </source>
</evidence>
<dbReference type="GO" id="GO:0005739">
    <property type="term" value="C:mitochondrion"/>
    <property type="evidence" value="ECO:0007669"/>
    <property type="project" value="UniProtKB-SubCell"/>
</dbReference>
<evidence type="ECO:0000256" key="4">
    <source>
        <dbReference type="ARBA" id="ARBA00022898"/>
    </source>
</evidence>
<accession>T5API8</accession>
<dbReference type="Gene3D" id="3.40.50.300">
    <property type="entry name" value="P-loop containing nucleotide triphosphate hydrolases"/>
    <property type="match status" value="1"/>
</dbReference>